<evidence type="ECO:0000313" key="16">
    <source>
        <dbReference type="Proteomes" id="UP000770661"/>
    </source>
</evidence>
<evidence type="ECO:0000256" key="13">
    <source>
        <dbReference type="RuleBase" id="RU362091"/>
    </source>
</evidence>
<comment type="similarity">
    <text evidence="2 13">Belongs to the sodium:solute symporter (SSF) (TC 2.A.21) family.</text>
</comment>
<reference evidence="15" key="1">
    <citation type="submission" date="2020-07" db="EMBL/GenBank/DDBJ databases">
        <title>The High-quality genome of the commercially important snow crab, Chionoecetes opilio.</title>
        <authorList>
            <person name="Jeong J.-H."/>
            <person name="Ryu S."/>
        </authorList>
    </citation>
    <scope>NUCLEOTIDE SEQUENCE</scope>
    <source>
        <strain evidence="15">MADBK_172401_WGS</strain>
        <tissue evidence="15">Digestive gland</tissue>
    </source>
</reference>
<keyword evidence="16" id="KW-1185">Reference proteome</keyword>
<dbReference type="OrthoDB" id="6379404at2759"/>
<keyword evidence="9" id="KW-0406">Ion transport</keyword>
<organism evidence="15 16">
    <name type="scientific">Chionoecetes opilio</name>
    <name type="common">Atlantic snow crab</name>
    <name type="synonym">Cancer opilio</name>
    <dbReference type="NCBI Taxonomy" id="41210"/>
    <lineage>
        <taxon>Eukaryota</taxon>
        <taxon>Metazoa</taxon>
        <taxon>Ecdysozoa</taxon>
        <taxon>Arthropoda</taxon>
        <taxon>Crustacea</taxon>
        <taxon>Multicrustacea</taxon>
        <taxon>Malacostraca</taxon>
        <taxon>Eumalacostraca</taxon>
        <taxon>Eucarida</taxon>
        <taxon>Decapoda</taxon>
        <taxon>Pleocyemata</taxon>
        <taxon>Brachyura</taxon>
        <taxon>Eubrachyura</taxon>
        <taxon>Majoidea</taxon>
        <taxon>Majidae</taxon>
        <taxon>Chionoecetes</taxon>
    </lineage>
</organism>
<evidence type="ECO:0000256" key="1">
    <source>
        <dbReference type="ARBA" id="ARBA00004141"/>
    </source>
</evidence>
<evidence type="ECO:0000256" key="7">
    <source>
        <dbReference type="ARBA" id="ARBA00022989"/>
    </source>
</evidence>
<feature type="transmembrane region" description="Helical" evidence="14">
    <location>
        <begin position="96"/>
        <end position="124"/>
    </location>
</feature>
<keyword evidence="5" id="KW-0769">Symport</keyword>
<evidence type="ECO:0000256" key="14">
    <source>
        <dbReference type="SAM" id="Phobius"/>
    </source>
</evidence>
<sequence>MRVASVLISVALALEPAMVDWSQTDYGKAPEGYEVKMVLPLVMQYLTPSWVAFLGLGAVSAAVMSSADSSVLSASSMFARNIYKNVFKQTANDREVIWVMRASIVVVAAIACTIGILINSIYYLL</sequence>
<dbReference type="GO" id="GO:0005307">
    <property type="term" value="F:choline:sodium symporter activity"/>
    <property type="evidence" value="ECO:0007669"/>
    <property type="project" value="TreeGrafter"/>
</dbReference>
<evidence type="ECO:0000256" key="6">
    <source>
        <dbReference type="ARBA" id="ARBA00022979"/>
    </source>
</evidence>
<keyword evidence="10 14" id="KW-0472">Membrane</keyword>
<comment type="caution">
    <text evidence="15">The sequence shown here is derived from an EMBL/GenBank/DDBJ whole genome shotgun (WGS) entry which is preliminary data.</text>
</comment>
<dbReference type="GO" id="GO:0005886">
    <property type="term" value="C:plasma membrane"/>
    <property type="evidence" value="ECO:0007669"/>
    <property type="project" value="TreeGrafter"/>
</dbReference>
<dbReference type="PROSITE" id="PS50283">
    <property type="entry name" value="NA_SOLUT_SYMP_3"/>
    <property type="match status" value="1"/>
</dbReference>
<evidence type="ECO:0000256" key="2">
    <source>
        <dbReference type="ARBA" id="ARBA00006434"/>
    </source>
</evidence>
<protein>
    <submittedName>
        <fullName evidence="15">High-affinity choline transporter 1</fullName>
    </submittedName>
</protein>
<evidence type="ECO:0000313" key="15">
    <source>
        <dbReference type="EMBL" id="KAG0714831.1"/>
    </source>
</evidence>
<keyword evidence="7 14" id="KW-1133">Transmembrane helix</keyword>
<dbReference type="GO" id="GO:0008292">
    <property type="term" value="P:acetylcholine biosynthetic process"/>
    <property type="evidence" value="ECO:0007669"/>
    <property type="project" value="TreeGrafter"/>
</dbReference>
<comment type="subcellular location">
    <subcellularLocation>
        <location evidence="1">Membrane</location>
        <topology evidence="1">Multi-pass membrane protein</topology>
    </subcellularLocation>
</comment>
<keyword evidence="6" id="KW-0530">Neurotransmitter biosynthesis</keyword>
<dbReference type="InterPro" id="IPR052244">
    <property type="entry name" value="Choline_transporter"/>
</dbReference>
<dbReference type="Gene3D" id="1.20.1730.10">
    <property type="entry name" value="Sodium/glucose cotransporter"/>
    <property type="match status" value="1"/>
</dbReference>
<keyword evidence="12" id="KW-0739">Sodium transport</keyword>
<dbReference type="PANTHER" id="PTHR45897">
    <property type="entry name" value="HIGH-AFFINITY CHOLINE TRANSPORTER 1"/>
    <property type="match status" value="1"/>
</dbReference>
<evidence type="ECO:0000256" key="12">
    <source>
        <dbReference type="ARBA" id="ARBA00023201"/>
    </source>
</evidence>
<evidence type="ECO:0000256" key="9">
    <source>
        <dbReference type="ARBA" id="ARBA00023065"/>
    </source>
</evidence>
<name>A0A8J4XVL6_CHIOP</name>
<evidence type="ECO:0000256" key="5">
    <source>
        <dbReference type="ARBA" id="ARBA00022847"/>
    </source>
</evidence>
<evidence type="ECO:0000256" key="11">
    <source>
        <dbReference type="ARBA" id="ARBA00023180"/>
    </source>
</evidence>
<proteinExistence type="inferred from homology"/>
<evidence type="ECO:0000256" key="10">
    <source>
        <dbReference type="ARBA" id="ARBA00023136"/>
    </source>
</evidence>
<keyword evidence="8" id="KW-0915">Sodium</keyword>
<feature type="transmembrane region" description="Helical" evidence="14">
    <location>
        <begin position="50"/>
        <end position="75"/>
    </location>
</feature>
<evidence type="ECO:0000256" key="3">
    <source>
        <dbReference type="ARBA" id="ARBA00022448"/>
    </source>
</evidence>
<keyword evidence="3" id="KW-0813">Transport</keyword>
<accession>A0A8J4XVL6</accession>
<dbReference type="EMBL" id="JACEEZ010020208">
    <property type="protein sequence ID" value="KAG0714831.1"/>
    <property type="molecule type" value="Genomic_DNA"/>
</dbReference>
<dbReference type="PANTHER" id="PTHR45897:SF4">
    <property type="entry name" value="HIGH-AFFINITY CHOLINE TRANSPORTER 1"/>
    <property type="match status" value="1"/>
</dbReference>
<keyword evidence="4 14" id="KW-0812">Transmembrane</keyword>
<dbReference type="InterPro" id="IPR001734">
    <property type="entry name" value="Na/solute_symporter"/>
</dbReference>
<evidence type="ECO:0000256" key="4">
    <source>
        <dbReference type="ARBA" id="ARBA00022692"/>
    </source>
</evidence>
<keyword evidence="11" id="KW-0325">Glycoprotein</keyword>
<dbReference type="Pfam" id="PF00474">
    <property type="entry name" value="SSF"/>
    <property type="match status" value="1"/>
</dbReference>
<dbReference type="AlphaFoldDB" id="A0A8J4XVL6"/>
<gene>
    <name evidence="15" type="ORF">GWK47_013361</name>
</gene>
<evidence type="ECO:0000256" key="8">
    <source>
        <dbReference type="ARBA" id="ARBA00023053"/>
    </source>
</evidence>
<dbReference type="Proteomes" id="UP000770661">
    <property type="component" value="Unassembled WGS sequence"/>
</dbReference>
<dbReference type="InterPro" id="IPR038377">
    <property type="entry name" value="Na/Glc_symporter_sf"/>
</dbReference>